<dbReference type="Gene3D" id="2.30.30.730">
    <property type="match status" value="1"/>
</dbReference>
<evidence type="ECO:0008006" key="5">
    <source>
        <dbReference type="Google" id="ProtNLM"/>
    </source>
</evidence>
<keyword evidence="4" id="KW-1185">Reference proteome</keyword>
<organism evidence="3 4">
    <name type="scientific">Tenuifilum thalassicum</name>
    <dbReference type="NCBI Taxonomy" id="2590900"/>
    <lineage>
        <taxon>Bacteria</taxon>
        <taxon>Pseudomonadati</taxon>
        <taxon>Bacteroidota</taxon>
        <taxon>Bacteroidia</taxon>
        <taxon>Bacteroidales</taxon>
        <taxon>Tenuifilaceae</taxon>
        <taxon>Tenuifilum</taxon>
    </lineage>
</organism>
<dbReference type="RefSeq" id="WP_173074518.1">
    <property type="nucleotide sequence ID" value="NZ_CP041345.1"/>
</dbReference>
<evidence type="ECO:0000259" key="1">
    <source>
        <dbReference type="Pfam" id="PF18347"/>
    </source>
</evidence>
<dbReference type="Pfam" id="PF21186">
    <property type="entry name" value="DUF6852"/>
    <property type="match status" value="1"/>
</dbReference>
<dbReference type="InterPro" id="IPR041218">
    <property type="entry name" value="DUF5606"/>
</dbReference>
<name>A0A7D4BDU3_9BACT</name>
<dbReference type="AlphaFoldDB" id="A0A7D4BDU3"/>
<dbReference type="Pfam" id="PF18347">
    <property type="entry name" value="DUF5606"/>
    <property type="match status" value="1"/>
</dbReference>
<accession>A0A7D4BDU3</accession>
<dbReference type="KEGG" id="ttz:FHG85_07460"/>
<gene>
    <name evidence="3" type="ORF">FHG85_07460</name>
</gene>
<evidence type="ECO:0000313" key="3">
    <source>
        <dbReference type="EMBL" id="QKG80103.1"/>
    </source>
</evidence>
<evidence type="ECO:0000259" key="2">
    <source>
        <dbReference type="Pfam" id="PF21186"/>
    </source>
</evidence>
<feature type="domain" description="DUF5606" evidence="1">
    <location>
        <begin position="5"/>
        <end position="50"/>
    </location>
</feature>
<evidence type="ECO:0000313" key="4">
    <source>
        <dbReference type="Proteomes" id="UP000500961"/>
    </source>
</evidence>
<dbReference type="InterPro" id="IPR049281">
    <property type="entry name" value="BVU_3817-like_C_sf"/>
</dbReference>
<dbReference type="InterPro" id="IPR049280">
    <property type="entry name" value="DUF6852"/>
</dbReference>
<proteinExistence type="predicted"/>
<protein>
    <recommendedName>
        <fullName evidence="5">DUF5606 domain-containing protein</fullName>
    </recommendedName>
</protein>
<dbReference type="Proteomes" id="UP000500961">
    <property type="component" value="Chromosome"/>
</dbReference>
<sequence length="146" mass="16515">MEVKLKELLAISGYSGLFKFISQARQGVIVESLVDGKRMHVPATAKVSALADIAVFTEAEEMPLKDVLKRIEALENGGPAINPKSDSKDIRAYFEKALPEFDKERVYTSDIKKILTWYNLLQEKGLLEILNQVDEEENQEQTDDKE</sequence>
<dbReference type="EMBL" id="CP041345">
    <property type="protein sequence ID" value="QKG80103.1"/>
    <property type="molecule type" value="Genomic_DNA"/>
</dbReference>
<dbReference type="InterPro" id="IPR049282">
    <property type="entry name" value="BVU_3817_N_sf"/>
</dbReference>
<feature type="domain" description="DUF6852" evidence="2">
    <location>
        <begin position="53"/>
        <end position="121"/>
    </location>
</feature>
<dbReference type="Gene3D" id="1.10.10.1650">
    <property type="match status" value="1"/>
</dbReference>
<reference evidence="3 4" key="1">
    <citation type="submission" date="2019-07" db="EMBL/GenBank/DDBJ databases">
        <title>Thalassofilum flectens gen. nov., sp. nov., a novel moderate thermophilic anaerobe from a shallow sea hot spring in Kunashir Island (Russia), representing a new family in the order Bacteroidales, and proposal of Thalassofilacea fam. nov.</title>
        <authorList>
            <person name="Kochetkova T.V."/>
            <person name="Podosokorskaya O.A."/>
            <person name="Novikov A."/>
            <person name="Elcheninov A.G."/>
            <person name="Toshchakov S.V."/>
            <person name="Kublanov I.V."/>
        </authorList>
    </citation>
    <scope>NUCLEOTIDE SEQUENCE [LARGE SCALE GENOMIC DNA]</scope>
    <source>
        <strain evidence="3 4">38-H</strain>
    </source>
</reference>